<dbReference type="EMBL" id="QQAX01000001">
    <property type="protein sequence ID" value="RDI48770.1"/>
    <property type="molecule type" value="Genomic_DNA"/>
</dbReference>
<proteinExistence type="predicted"/>
<dbReference type="InterPro" id="IPR001810">
    <property type="entry name" value="F-box_dom"/>
</dbReference>
<comment type="caution">
    <text evidence="2">The sequence shown here is derived from an EMBL/GenBank/DDBJ whole genome shotgun (WGS) entry which is preliminary data.</text>
</comment>
<dbReference type="RefSeq" id="WP_114833286.1">
    <property type="nucleotide sequence ID" value="NZ_LR699114.1"/>
</dbReference>
<evidence type="ECO:0000259" key="1">
    <source>
        <dbReference type="PROSITE" id="PS50181"/>
    </source>
</evidence>
<reference evidence="2 3" key="1">
    <citation type="submission" date="2018-07" db="EMBL/GenBank/DDBJ databases">
        <title>Genomic Encyclopedia of Type Strains, Phase IV (KMG-IV): sequencing the most valuable type-strain genomes for metagenomic binning, comparative biology and taxonomic classification.</title>
        <authorList>
            <person name="Goeker M."/>
        </authorList>
    </citation>
    <scope>NUCLEOTIDE SEQUENCE [LARGE SCALE GENOMIC DNA]</scope>
    <source>
        <strain evidence="2 3">DSM 16500</strain>
    </source>
</reference>
<keyword evidence="3" id="KW-1185">Reference proteome</keyword>
<dbReference type="Proteomes" id="UP000254720">
    <property type="component" value="Unassembled WGS sequence"/>
</dbReference>
<feature type="domain" description="F-box" evidence="1">
    <location>
        <begin position="1"/>
        <end position="46"/>
    </location>
</feature>
<dbReference type="AlphaFoldDB" id="A0A370GZ34"/>
<dbReference type="Pfam" id="PF12937">
    <property type="entry name" value="F-box-like"/>
    <property type="match status" value="1"/>
</dbReference>
<evidence type="ECO:0000313" key="2">
    <source>
        <dbReference type="EMBL" id="RDI48770.1"/>
    </source>
</evidence>
<dbReference type="SUPFAM" id="SSF81383">
    <property type="entry name" value="F-box domain"/>
    <property type="match status" value="1"/>
</dbReference>
<evidence type="ECO:0000313" key="3">
    <source>
        <dbReference type="Proteomes" id="UP000254720"/>
    </source>
</evidence>
<sequence>MRLNDLPEELQLYIFSFLDIQSLLMIAQVSKTSKRISETSTLWKPFEAASREAYIKKLGYDPEREKRLQQINSSQDYAATLFCQRKNQPGKHIKIYLLGNEKAFSTALYNSGREHHPGPTMFGVNIEKWLNVNGYALRLTNAATPAKLRPNVQASMGRLADIAIIFASTQNEYCRFLSMIEQCSRSDLFYLFAVKKEESAKNLHLHPLYTVPVEEGDSLEAFCKRVMNTVEEIAAQETKLLNSNSFCRII</sequence>
<organism evidence="2 3">
    <name type="scientific">Aquicella lusitana</name>
    <dbReference type="NCBI Taxonomy" id="254246"/>
    <lineage>
        <taxon>Bacteria</taxon>
        <taxon>Pseudomonadati</taxon>
        <taxon>Pseudomonadota</taxon>
        <taxon>Gammaproteobacteria</taxon>
        <taxon>Legionellales</taxon>
        <taxon>Coxiellaceae</taxon>
        <taxon>Aquicella</taxon>
    </lineage>
</organism>
<dbReference type="PROSITE" id="PS50181">
    <property type="entry name" value="FBOX"/>
    <property type="match status" value="1"/>
</dbReference>
<dbReference type="InterPro" id="IPR036047">
    <property type="entry name" value="F-box-like_dom_sf"/>
</dbReference>
<gene>
    <name evidence="2" type="ORF">C8D86_10149</name>
</gene>
<protein>
    <submittedName>
        <fullName evidence="2">F-box associated protein</fullName>
    </submittedName>
</protein>
<dbReference type="Gene3D" id="1.20.1280.50">
    <property type="match status" value="1"/>
</dbReference>
<accession>A0A370GZ34</accession>
<name>A0A370GZ34_9COXI</name>